<dbReference type="PANTHER" id="PTHR47723:SF19">
    <property type="entry name" value="POLYNUCLEOTIDYL TRANSFERASE, RIBONUCLEASE H-LIKE SUPERFAMILY PROTEIN"/>
    <property type="match status" value="1"/>
</dbReference>
<dbReference type="InterPro" id="IPR053151">
    <property type="entry name" value="RNase_H-like"/>
</dbReference>
<comment type="caution">
    <text evidence="1">The sequence shown here is derived from an EMBL/GenBank/DDBJ whole genome shotgun (WGS) entry which is preliminary data.</text>
</comment>
<reference evidence="1 2" key="1">
    <citation type="journal article" date="2023" name="Plants (Basel)">
        <title>Bridging the Gap: Combining Genomics and Transcriptomics Approaches to Understand Stylosanthes scabra, an Orphan Legume from the Brazilian Caatinga.</title>
        <authorList>
            <person name="Ferreira-Neto J.R.C."/>
            <person name="da Silva M.D."/>
            <person name="Binneck E."/>
            <person name="de Melo N.F."/>
            <person name="da Silva R.H."/>
            <person name="de Melo A.L.T.M."/>
            <person name="Pandolfi V."/>
            <person name="Bustamante F.O."/>
            <person name="Brasileiro-Vidal A.C."/>
            <person name="Benko-Iseppon A.M."/>
        </authorList>
    </citation>
    <scope>NUCLEOTIDE SEQUENCE [LARGE SCALE GENOMIC DNA]</scope>
    <source>
        <tissue evidence="1">Leaves</tissue>
    </source>
</reference>
<accession>A0ABU6UJ25</accession>
<sequence>PPQSIPHWEPPPPNFQKINCDASFFRHCNRAGFGCVLRDDSGRWKLGRSGNLPIWSIFRYSASVDNDLLHRIRDILHWPWTIQFRLIKREANAIADWLAKRGAMGDADLITWIEPGEYLRSLLKHDITALL</sequence>
<name>A0ABU6UJ25_9FABA</name>
<dbReference type="Proteomes" id="UP001341840">
    <property type="component" value="Unassembled WGS sequence"/>
</dbReference>
<dbReference type="InterPro" id="IPR044730">
    <property type="entry name" value="RNase_H-like_dom_plant"/>
</dbReference>
<proteinExistence type="predicted"/>
<keyword evidence="2" id="KW-1185">Reference proteome</keyword>
<protein>
    <recommendedName>
        <fullName evidence="3">RNase H type-1 domain-containing protein</fullName>
    </recommendedName>
</protein>
<evidence type="ECO:0000313" key="2">
    <source>
        <dbReference type="Proteomes" id="UP001341840"/>
    </source>
</evidence>
<evidence type="ECO:0000313" key="1">
    <source>
        <dbReference type="EMBL" id="MED6160058.1"/>
    </source>
</evidence>
<dbReference type="SUPFAM" id="SSF53098">
    <property type="entry name" value="Ribonuclease H-like"/>
    <property type="match status" value="1"/>
</dbReference>
<gene>
    <name evidence="1" type="ORF">PIB30_047920</name>
</gene>
<dbReference type="InterPro" id="IPR012337">
    <property type="entry name" value="RNaseH-like_sf"/>
</dbReference>
<feature type="non-terminal residue" evidence="1">
    <location>
        <position position="1"/>
    </location>
</feature>
<dbReference type="CDD" id="cd06222">
    <property type="entry name" value="RNase_H_like"/>
    <property type="match status" value="1"/>
</dbReference>
<evidence type="ECO:0008006" key="3">
    <source>
        <dbReference type="Google" id="ProtNLM"/>
    </source>
</evidence>
<dbReference type="PANTHER" id="PTHR47723">
    <property type="entry name" value="OS05G0353850 PROTEIN"/>
    <property type="match status" value="1"/>
</dbReference>
<organism evidence="1 2">
    <name type="scientific">Stylosanthes scabra</name>
    <dbReference type="NCBI Taxonomy" id="79078"/>
    <lineage>
        <taxon>Eukaryota</taxon>
        <taxon>Viridiplantae</taxon>
        <taxon>Streptophyta</taxon>
        <taxon>Embryophyta</taxon>
        <taxon>Tracheophyta</taxon>
        <taxon>Spermatophyta</taxon>
        <taxon>Magnoliopsida</taxon>
        <taxon>eudicotyledons</taxon>
        <taxon>Gunneridae</taxon>
        <taxon>Pentapetalae</taxon>
        <taxon>rosids</taxon>
        <taxon>fabids</taxon>
        <taxon>Fabales</taxon>
        <taxon>Fabaceae</taxon>
        <taxon>Papilionoideae</taxon>
        <taxon>50 kb inversion clade</taxon>
        <taxon>dalbergioids sensu lato</taxon>
        <taxon>Dalbergieae</taxon>
        <taxon>Pterocarpus clade</taxon>
        <taxon>Stylosanthes</taxon>
    </lineage>
</organism>
<dbReference type="EMBL" id="JASCZI010121139">
    <property type="protein sequence ID" value="MED6160058.1"/>
    <property type="molecule type" value="Genomic_DNA"/>
</dbReference>